<dbReference type="AlphaFoldDB" id="A0AAE8ME65"/>
<comment type="caution">
    <text evidence="1">The sequence shown here is derived from an EMBL/GenBank/DDBJ whole genome shotgun (WGS) entry which is preliminary data.</text>
</comment>
<evidence type="ECO:0000313" key="2">
    <source>
        <dbReference type="Proteomes" id="UP001187734"/>
    </source>
</evidence>
<keyword evidence="2" id="KW-1185">Reference proteome</keyword>
<name>A0AAE8ME65_9HYPO</name>
<organism evidence="1 2">
    <name type="scientific">Fusarium torulosum</name>
    <dbReference type="NCBI Taxonomy" id="33205"/>
    <lineage>
        <taxon>Eukaryota</taxon>
        <taxon>Fungi</taxon>
        <taxon>Dikarya</taxon>
        <taxon>Ascomycota</taxon>
        <taxon>Pezizomycotina</taxon>
        <taxon>Sordariomycetes</taxon>
        <taxon>Hypocreomycetidae</taxon>
        <taxon>Hypocreales</taxon>
        <taxon>Nectriaceae</taxon>
        <taxon>Fusarium</taxon>
    </lineage>
</organism>
<protein>
    <submittedName>
        <fullName evidence="1">Uncharacterized protein</fullName>
    </submittedName>
</protein>
<accession>A0AAE8ME65</accession>
<dbReference type="Proteomes" id="UP001187734">
    <property type="component" value="Unassembled WGS sequence"/>
</dbReference>
<sequence length="336" mass="37808">MVVITFESASGPEPNLAPINQFLAQTQNTLDSTSRSTGVTNSAILAELRNVVTPQENLPTNLPSLADFDKGVEDLHRTHGAAKTYTPQSPQAELSRNQIALGPLTSITQPQPSWPLRDHIAEDSTNVYNVSRSTTLPSPIPSLVGNSYQPLLGTSGSPNPCHDYAVTCPPVQGCSSMVYSPTPLSQGNKKRRKNPDYTKEEGDFIIYTWYDRGIRDWIAIHDAFARQFDEAPERSQGALISLYYRLEKRIPVWDEEGKLCFDNEDDIEPRFVEKAGCEAGNECQHMKSIGLAQRYPERAINYSWVDLETKCMAQDWADKRVEQYRKKKERRQQDGQ</sequence>
<reference evidence="1" key="1">
    <citation type="submission" date="2018-03" db="EMBL/GenBank/DDBJ databases">
        <authorList>
            <person name="Guldener U."/>
        </authorList>
    </citation>
    <scope>NUCLEOTIDE SEQUENCE</scope>
</reference>
<evidence type="ECO:0000313" key="1">
    <source>
        <dbReference type="EMBL" id="SPJ80248.1"/>
    </source>
</evidence>
<proteinExistence type="predicted"/>
<dbReference type="EMBL" id="ONZP01000306">
    <property type="protein sequence ID" value="SPJ80248.1"/>
    <property type="molecule type" value="Genomic_DNA"/>
</dbReference>
<gene>
    <name evidence="1" type="ORF">FTOL_08640</name>
</gene>